<dbReference type="Gene3D" id="3.90.70.30">
    <property type="entry name" value="Phytochelatin synthase, N-terminal domain"/>
    <property type="match status" value="1"/>
</dbReference>
<dbReference type="InterPro" id="IPR007719">
    <property type="entry name" value="PCS_N"/>
</dbReference>
<feature type="domain" description="Peptidase C83" evidence="5">
    <location>
        <begin position="1"/>
        <end position="222"/>
    </location>
</feature>
<dbReference type="EC" id="2.3.2.15" evidence="1"/>
<evidence type="ECO:0000256" key="4">
    <source>
        <dbReference type="ARBA" id="ARBA00022723"/>
    </source>
</evidence>
<dbReference type="SUPFAM" id="SSF54001">
    <property type="entry name" value="Cysteine proteinases"/>
    <property type="match status" value="1"/>
</dbReference>
<evidence type="ECO:0000256" key="1">
    <source>
        <dbReference type="ARBA" id="ARBA00012468"/>
    </source>
</evidence>
<keyword evidence="3" id="KW-0808">Transferase</keyword>
<dbReference type="PANTHER" id="PTHR33447">
    <property type="entry name" value="GLUTATHIONE GAMMA-GLUTAMYLCYSTEINYLTRANSFERASE"/>
    <property type="match status" value="1"/>
</dbReference>
<protein>
    <recommendedName>
        <fullName evidence="1">glutathione gamma-glutamylcysteinyltransferase</fullName>
        <ecNumber evidence="1">2.3.2.15</ecNumber>
    </recommendedName>
</protein>
<dbReference type="GO" id="GO:0098849">
    <property type="term" value="P:cellular detoxification of cadmium ion"/>
    <property type="evidence" value="ECO:0007669"/>
    <property type="project" value="TreeGrafter"/>
</dbReference>
<organism evidence="6">
    <name type="scientific">Spongospora subterranea</name>
    <dbReference type="NCBI Taxonomy" id="70186"/>
    <lineage>
        <taxon>Eukaryota</taxon>
        <taxon>Sar</taxon>
        <taxon>Rhizaria</taxon>
        <taxon>Endomyxa</taxon>
        <taxon>Phytomyxea</taxon>
        <taxon>Plasmodiophorida</taxon>
        <taxon>Plasmodiophoridae</taxon>
        <taxon>Spongospora</taxon>
    </lineage>
</organism>
<proteinExistence type="predicted"/>
<dbReference type="GO" id="GO:0046938">
    <property type="term" value="P:phytochelatin biosynthetic process"/>
    <property type="evidence" value="ECO:0007669"/>
    <property type="project" value="InterPro"/>
</dbReference>
<dbReference type="Pfam" id="PF05023">
    <property type="entry name" value="Phytochelatin"/>
    <property type="match status" value="1"/>
</dbReference>
<evidence type="ECO:0000259" key="5">
    <source>
        <dbReference type="PROSITE" id="PS51443"/>
    </source>
</evidence>
<dbReference type="GO" id="GO:0016756">
    <property type="term" value="F:glutathione gamma-glutamylcysteinyltransferase activity"/>
    <property type="evidence" value="ECO:0007669"/>
    <property type="project" value="UniProtKB-EC"/>
</dbReference>
<dbReference type="GO" id="GO:0010273">
    <property type="term" value="P:detoxification of copper ion"/>
    <property type="evidence" value="ECO:0007669"/>
    <property type="project" value="TreeGrafter"/>
</dbReference>
<evidence type="ECO:0000256" key="3">
    <source>
        <dbReference type="ARBA" id="ARBA00022679"/>
    </source>
</evidence>
<reference evidence="6" key="1">
    <citation type="submission" date="2015-04" db="EMBL/GenBank/DDBJ databases">
        <title>The genome sequence of the plant pathogenic Rhizarian Plasmodiophora brassicae reveals insights in its biotrophic life cycle and the origin of chitin synthesis.</title>
        <authorList>
            <person name="Schwelm A."/>
            <person name="Fogelqvist J."/>
            <person name="Knaust A."/>
            <person name="Julke S."/>
            <person name="Lilja T."/>
            <person name="Dhandapani V."/>
            <person name="Bonilla-Rosso G."/>
            <person name="Karlsson M."/>
            <person name="Shevchenko A."/>
            <person name="Choi S.R."/>
            <person name="Kim H.G."/>
            <person name="Park J.Y."/>
            <person name="Lim Y.P."/>
            <person name="Ludwig-Muller J."/>
            <person name="Dixelius C."/>
        </authorList>
    </citation>
    <scope>NUCLEOTIDE SEQUENCE</scope>
    <source>
        <tissue evidence="6">Potato root galls</tissue>
    </source>
</reference>
<dbReference type="InterPro" id="IPR038765">
    <property type="entry name" value="Papain-like_cys_pep_sf"/>
</dbReference>
<evidence type="ECO:0000313" key="6">
    <source>
        <dbReference type="EMBL" id="CRZ02946.1"/>
    </source>
</evidence>
<name>A0A0H5QNI4_9EUKA</name>
<evidence type="ECO:0000256" key="2">
    <source>
        <dbReference type="ARBA" id="ARBA00022539"/>
    </source>
</evidence>
<dbReference type="InterPro" id="IPR038156">
    <property type="entry name" value="PCS_N_sf"/>
</dbReference>
<dbReference type="AlphaFoldDB" id="A0A0H5QNI4"/>
<dbReference type="PROSITE" id="PS51443">
    <property type="entry name" value="PCS"/>
    <property type="match status" value="1"/>
</dbReference>
<dbReference type="PANTHER" id="PTHR33447:SF2">
    <property type="entry name" value="GLUTATHIONE GAMMA-GLUTAMYLCYSTEINYLTRANSFERASE"/>
    <property type="match status" value="1"/>
</dbReference>
<accession>A0A0H5QNI4</accession>
<keyword evidence="2" id="KW-0104">Cadmium</keyword>
<dbReference type="InterPro" id="IPR040409">
    <property type="entry name" value="PCS-like"/>
</dbReference>
<dbReference type="FunFam" id="3.90.70.30:FF:000001">
    <property type="entry name" value="Glutathione gamma-glutamylcysteinyltransferase 1"/>
    <property type="match status" value="1"/>
</dbReference>
<dbReference type="GO" id="GO:0046872">
    <property type="term" value="F:metal ion binding"/>
    <property type="evidence" value="ECO:0007669"/>
    <property type="project" value="UniProtKB-KW"/>
</dbReference>
<dbReference type="EMBL" id="HACM01002504">
    <property type="protein sequence ID" value="CRZ02946.1"/>
    <property type="molecule type" value="Transcribed_RNA"/>
</dbReference>
<sequence length="401" mass="45725">MARSFYKIPLPEPPAIAFSSIAGRHVFHRSLTDGYMERFFPLCEHFRTQDEPSFCGVSTLAMVLNAMGQDPGRVWKGPWRYYHEDMLTCCVPLQIVKRDGITFRQLECLARCNGASVKSYMAMDPQVTVDVFREYVKRSTSFGSEFMIASYSRKHLDQTGDGHFSPVGGYDADNDLVLIMDVARFKYPPHWIPLKLLFEAMTLFDETTGRSRGFMVLSKRMGHSIYFLISQRIKSWRDFIDKIRTTLVPLCDNVQKSCLQVDVEESAESMLMCVTKRFSGDVLSMISTYANEFSLNHVSVAHQEQVDLLLEQLRSTAAFGVISRYHNPPTTDDDLPAHEVMTILLLALPRSTWEGDDGFLSPCIKCFFPDSLPEPLNNEVIAIRYQIEALLQYCNYGQCSL</sequence>
<keyword evidence="4" id="KW-0479">Metal-binding</keyword>